<keyword evidence="4 6" id="KW-0472">Membrane</keyword>
<sequence>MGDNLVDFPPARQGTLPIIDPRNPRPEDEVQAFMLDNETRDIFYSWWTCFRWALDHLRYNSRSDFLVLAHPQTEPTAGTIPAHVFPVSVPDLYDERVHYEFLHGLKDIIAGENWMREYFRRSHRLLRKSACHDPATLWDFKELKYLYLMFALDGGELRLTNRIWLNCAANAFQHSILWNGRVSPSATLSNGDEARNSAYIIADLVTVCAAFATAWSLEFQTRAVAVFFSVFFSTIGLGLFAVPRTVAVRSAGQVFYGMGFTGLRLLIDVLIADTLDIRYRALGYAFATSPWAITAFLVPEMRRTLSLSQLRTAIAVFAGIMPALGLILVGFLHCYRRRAADFDFLGGSERLANAAKAFFGRANTLRIPNPPREPISFRVIWPVVKNLKPGTTYFVVTTLLVVFVVLWLVQVSVVSWTVAIPVVVLFFGILAFLIALKNEKFRRTLTSFLSPDSKAPEVRKFLPRSIGNFLARKITAKEADDGTGDSILTPLRSRNMLAICAMAVIWKFAHSCWSTHLHPFHQMAYELSKTTSYHLLSMATAAEAVSRVVAGVIVWRTGHFKYVIVLGCFSYLLGLLFLIAAQRIGHSFSLLIVAEAVMAMSRSSFDGVKEVALLHSAHLDHTAMLLAMLSVCDKLGGMIGATIADGVWAAALPQAPKNYLSGEAILGAKRVHPLLQDHLSLVSESTARLAIQNVYDDTQIKTLIGSSIAMIFALCCALLMDDVSVFPSGSMPRLKVPESWKRGWDTLHGQRPPLAVATRPDMSPLFNGLDRMVKEQVQQLDTLWLRISEIVGSPRGCPQHVADDLLERFRDIVAYMWAIDRIVSRLKKTITSQWEDPRFPEPAAAAVGDQELSAIVPQDLSVTGGIVSCRRIPIVPQDPSATGDTTELPLSRKAPHQCTGCAMHHRRPVADYVHVHHRKDGICATASFWGDNRSYLSFTKPSREISHPVISPVTLRKHAALFSAIQEGITTAFAKVLVPPPASLAHRPGVSETFRIIAVQRLPMERHLGRQFTEQPPWRGAGADLAFGHLACDHSHLETDSWVHVHLPAYGLCWTFDWEPEYRRPVSSRVGPGSVWERHNLRPQRELRLRTALERWIHNELNRFYIDWDLEESANAHPMDAGGENRLTRRRHSL</sequence>
<dbReference type="GO" id="GO:0022857">
    <property type="term" value="F:transmembrane transporter activity"/>
    <property type="evidence" value="ECO:0007669"/>
    <property type="project" value="TreeGrafter"/>
</dbReference>
<dbReference type="PANTHER" id="PTHR23501:SF55">
    <property type="entry name" value="SIDEROPHORE IRON TRANSPORTER, PUTATIVE (AFU_ORTHOLOGUE AFUA_3G03440)-RELATED"/>
    <property type="match status" value="1"/>
</dbReference>
<proteinExistence type="predicted"/>
<feature type="transmembrane region" description="Helical" evidence="6">
    <location>
        <begin position="254"/>
        <end position="272"/>
    </location>
</feature>
<dbReference type="VEuPathDB" id="FungiDB:A1Q1_05470"/>
<feature type="transmembrane region" description="Helical" evidence="6">
    <location>
        <begin position="562"/>
        <end position="581"/>
    </location>
</feature>
<dbReference type="Proteomes" id="UP000002748">
    <property type="component" value="Unassembled WGS sequence"/>
</dbReference>
<dbReference type="KEGG" id="tasa:A1Q1_05470"/>
<evidence type="ECO:0000313" key="8">
    <source>
        <dbReference type="Proteomes" id="UP000002748"/>
    </source>
</evidence>
<name>J4UK73_TRIAS</name>
<keyword evidence="3 6" id="KW-1133">Transmembrane helix</keyword>
<gene>
    <name evidence="7" type="ORF">A1Q1_05470</name>
</gene>
<dbReference type="HOGENOM" id="CLU_289053_0_0_1"/>
<comment type="caution">
    <text evidence="7">The sequence shown here is derived from an EMBL/GenBank/DDBJ whole genome shotgun (WGS) entry which is preliminary data.</text>
</comment>
<dbReference type="InterPro" id="IPR036259">
    <property type="entry name" value="MFS_trans_sf"/>
</dbReference>
<feature type="transmembrane region" description="Helical" evidence="6">
    <location>
        <begin position="279"/>
        <end position="298"/>
    </location>
</feature>
<feature type="transmembrane region" description="Helical" evidence="6">
    <location>
        <begin position="198"/>
        <end position="217"/>
    </location>
</feature>
<feature type="transmembrane region" description="Helical" evidence="6">
    <location>
        <begin position="415"/>
        <end position="436"/>
    </location>
</feature>
<protein>
    <submittedName>
        <fullName evidence="7">Uncharacterized protein</fullName>
    </submittedName>
</protein>
<evidence type="ECO:0000256" key="3">
    <source>
        <dbReference type="ARBA" id="ARBA00022989"/>
    </source>
</evidence>
<evidence type="ECO:0000256" key="5">
    <source>
        <dbReference type="SAM" id="MobiDB-lite"/>
    </source>
</evidence>
<evidence type="ECO:0000256" key="4">
    <source>
        <dbReference type="ARBA" id="ARBA00023136"/>
    </source>
</evidence>
<organism evidence="7 8">
    <name type="scientific">Trichosporon asahii var. asahii (strain ATCC 90039 / CBS 2479 / JCM 2466 / KCTC 7840 / NBRC 103889/ NCYC 2677 / UAMH 7654)</name>
    <name type="common">Yeast</name>
    <dbReference type="NCBI Taxonomy" id="1186058"/>
    <lineage>
        <taxon>Eukaryota</taxon>
        <taxon>Fungi</taxon>
        <taxon>Dikarya</taxon>
        <taxon>Basidiomycota</taxon>
        <taxon>Agaricomycotina</taxon>
        <taxon>Tremellomycetes</taxon>
        <taxon>Trichosporonales</taxon>
        <taxon>Trichosporonaceae</taxon>
        <taxon>Trichosporon</taxon>
    </lineage>
</organism>
<dbReference type="AlphaFoldDB" id="J4UK73"/>
<comment type="subcellular location">
    <subcellularLocation>
        <location evidence="1">Membrane</location>
        <topology evidence="1">Multi-pass membrane protein</topology>
    </subcellularLocation>
</comment>
<feature type="transmembrane region" description="Helical" evidence="6">
    <location>
        <begin position="496"/>
        <end position="513"/>
    </location>
</feature>
<dbReference type="GeneID" id="25988982"/>
<feature type="region of interest" description="Disordered" evidence="5">
    <location>
        <begin position="1"/>
        <end position="24"/>
    </location>
</feature>
<dbReference type="EMBL" id="ALBS01000030">
    <property type="protein sequence ID" value="EJT52260.1"/>
    <property type="molecule type" value="Genomic_DNA"/>
</dbReference>
<evidence type="ECO:0000256" key="2">
    <source>
        <dbReference type="ARBA" id="ARBA00022692"/>
    </source>
</evidence>
<dbReference type="Gene3D" id="1.20.1250.20">
    <property type="entry name" value="MFS general substrate transporter like domains"/>
    <property type="match status" value="1"/>
</dbReference>
<accession>J4UK73</accession>
<evidence type="ECO:0000256" key="1">
    <source>
        <dbReference type="ARBA" id="ARBA00004141"/>
    </source>
</evidence>
<dbReference type="PANTHER" id="PTHR23501">
    <property type="entry name" value="MAJOR FACILITATOR SUPERFAMILY"/>
    <property type="match status" value="1"/>
</dbReference>
<keyword evidence="2 6" id="KW-0812">Transmembrane</keyword>
<feature type="transmembrane region" description="Helical" evidence="6">
    <location>
        <begin position="224"/>
        <end position="242"/>
    </location>
</feature>
<feature type="transmembrane region" description="Helical" evidence="6">
    <location>
        <begin position="391"/>
        <end position="409"/>
    </location>
</feature>
<dbReference type="OrthoDB" id="2241241at2759"/>
<dbReference type="RefSeq" id="XP_014183583.1">
    <property type="nucleotide sequence ID" value="XM_014328108.1"/>
</dbReference>
<dbReference type="SUPFAM" id="SSF103473">
    <property type="entry name" value="MFS general substrate transporter"/>
    <property type="match status" value="2"/>
</dbReference>
<feature type="transmembrane region" description="Helical" evidence="6">
    <location>
        <begin position="310"/>
        <end position="332"/>
    </location>
</feature>
<feature type="transmembrane region" description="Helical" evidence="6">
    <location>
        <begin position="533"/>
        <end position="555"/>
    </location>
</feature>
<evidence type="ECO:0000313" key="7">
    <source>
        <dbReference type="EMBL" id="EJT52260.1"/>
    </source>
</evidence>
<evidence type="ECO:0000256" key="6">
    <source>
        <dbReference type="SAM" id="Phobius"/>
    </source>
</evidence>
<dbReference type="GO" id="GO:0005886">
    <property type="term" value="C:plasma membrane"/>
    <property type="evidence" value="ECO:0007669"/>
    <property type="project" value="TreeGrafter"/>
</dbReference>
<reference evidence="7 8" key="1">
    <citation type="journal article" date="2012" name="Eukaryot. Cell">
        <title>Draft genome sequence of CBS 2479, the standard type strain of Trichosporon asahii.</title>
        <authorList>
            <person name="Yang R.Y."/>
            <person name="Li H.T."/>
            <person name="Zhu H."/>
            <person name="Zhou G.P."/>
            <person name="Wang M."/>
            <person name="Wang L."/>
        </authorList>
    </citation>
    <scope>NUCLEOTIDE SEQUENCE [LARGE SCALE GENOMIC DNA]</scope>
    <source>
        <strain evidence="8">ATCC 90039 / CBS 2479 / JCM 2466 / KCTC 7840 / NCYC 2677 / UAMH 7654</strain>
    </source>
</reference>